<feature type="domain" description="Methylmalonyl-CoA mutase alpha/beta chain catalytic" evidence="6">
    <location>
        <begin position="134"/>
        <end position="449"/>
    </location>
</feature>
<name>A0ABS1BXU0_9BACT</name>
<keyword evidence="4" id="KW-0413">Isomerase</keyword>
<dbReference type="InterPro" id="IPR016176">
    <property type="entry name" value="Cbl-dep_enz_cat"/>
</dbReference>
<dbReference type="PANTHER" id="PTHR48101:SF1">
    <property type="entry name" value="METHYLMALONYL-COA MUTASE, LARGE SUBUNIT"/>
    <property type="match status" value="1"/>
</dbReference>
<comment type="caution">
    <text evidence="7">The sequence shown here is derived from an EMBL/GenBank/DDBJ whole genome shotgun (WGS) entry which is preliminary data.</text>
</comment>
<evidence type="ECO:0000259" key="6">
    <source>
        <dbReference type="Pfam" id="PF01642"/>
    </source>
</evidence>
<keyword evidence="8" id="KW-1185">Reference proteome</keyword>
<gene>
    <name evidence="7" type="ORF">I5M27_03155</name>
</gene>
<evidence type="ECO:0000256" key="1">
    <source>
        <dbReference type="ARBA" id="ARBA00001922"/>
    </source>
</evidence>
<dbReference type="PANTHER" id="PTHR48101">
    <property type="entry name" value="METHYLMALONYL-COA MUTASE, MITOCHONDRIAL-RELATED"/>
    <property type="match status" value="1"/>
</dbReference>
<dbReference type="InterPro" id="IPR036724">
    <property type="entry name" value="Cobalamin-bd_sf"/>
</dbReference>
<keyword evidence="5" id="KW-0170">Cobalt</keyword>
<proteinExistence type="inferred from homology"/>
<reference evidence="7 8" key="1">
    <citation type="submission" date="2020-12" db="EMBL/GenBank/DDBJ databases">
        <title>Bacterial novel species Adhaeribacter sp. BT258 isolated from soil.</title>
        <authorList>
            <person name="Jung H.-Y."/>
        </authorList>
    </citation>
    <scope>NUCLEOTIDE SEQUENCE [LARGE SCALE GENOMIC DNA]</scope>
    <source>
        <strain evidence="7 8">BT258</strain>
    </source>
</reference>
<dbReference type="SUPFAM" id="SSF51703">
    <property type="entry name" value="Cobalamin (vitamin B12)-dependent enzymes"/>
    <property type="match status" value="1"/>
</dbReference>
<dbReference type="EMBL" id="JAEHFX010000001">
    <property type="protein sequence ID" value="MBK0401966.1"/>
    <property type="molecule type" value="Genomic_DNA"/>
</dbReference>
<evidence type="ECO:0000256" key="3">
    <source>
        <dbReference type="ARBA" id="ARBA00022628"/>
    </source>
</evidence>
<dbReference type="RefSeq" id="WP_200504565.1">
    <property type="nucleotide sequence ID" value="NZ_JAEHFX010000001.1"/>
</dbReference>
<keyword evidence="3" id="KW-0846">Cobalamin</keyword>
<comment type="cofactor">
    <cofactor evidence="1">
        <name>adenosylcob(III)alamin</name>
        <dbReference type="ChEBI" id="CHEBI:18408"/>
    </cofactor>
</comment>
<dbReference type="SUPFAM" id="SSF52242">
    <property type="entry name" value="Cobalamin (vitamin B12)-binding domain"/>
    <property type="match status" value="1"/>
</dbReference>
<dbReference type="Proteomes" id="UP000644147">
    <property type="component" value="Unassembled WGS sequence"/>
</dbReference>
<dbReference type="Gene3D" id="3.20.20.240">
    <property type="entry name" value="Methylmalonyl-CoA mutase"/>
    <property type="match status" value="1"/>
</dbReference>
<comment type="similarity">
    <text evidence="2">Belongs to the methylmalonyl-CoA mutase family.</text>
</comment>
<protein>
    <submittedName>
        <fullName evidence="7">Methylmalonyl-CoA mutase</fullName>
    </submittedName>
</protein>
<dbReference type="InterPro" id="IPR006099">
    <property type="entry name" value="MeMalonylCoA_mutase_a/b_cat"/>
</dbReference>
<dbReference type="Pfam" id="PF01642">
    <property type="entry name" value="MM_CoA_mutase"/>
    <property type="match status" value="1"/>
</dbReference>
<dbReference type="Gene3D" id="3.40.50.280">
    <property type="entry name" value="Cobalamin-binding domain"/>
    <property type="match status" value="1"/>
</dbReference>
<evidence type="ECO:0000313" key="7">
    <source>
        <dbReference type="EMBL" id="MBK0401966.1"/>
    </source>
</evidence>
<organism evidence="7 8">
    <name type="scientific">Adhaeribacter terrigena</name>
    <dbReference type="NCBI Taxonomy" id="2793070"/>
    <lineage>
        <taxon>Bacteria</taxon>
        <taxon>Pseudomonadati</taxon>
        <taxon>Bacteroidota</taxon>
        <taxon>Cytophagia</taxon>
        <taxon>Cytophagales</taxon>
        <taxon>Hymenobacteraceae</taxon>
        <taxon>Adhaeribacter</taxon>
    </lineage>
</organism>
<sequence length="613" mass="69856">MNEAKSETPLFNDFTPVNAQTWEERIRKDLREASYHSLLWQTDEGITVKPFYTRQDLPENLVSRPDDFPFVRTTKARDNQWDNVQTIYVRRESQPSIDKAATALERGATGIHFILKEPVDFDFGYLFSKPFMRGASISFTFPVSPETYLEQYLKSAKENNYDLTLLRGFIQFEPIDDEPFHLPAYACIPPMLDLVKDAPNLYPIAISGQQFSNRGSLLTQEIALVLSAAVSVIENCEKHNIAPEKVISRMQFHVTAGTNYFFEIAKLRALRLLWSAIVSSYGLHGEIAGRLRIHVSTSRWFQTVFDPHVNLLRGTTQAMSAVLGGCDSLSIAPFDQLYKTPDDFSERISRNISVILKEEAYLDKAIDPAAGSYYLESLTKEIAEKAWECFQLLESKGGFKKSLESEFIAAEIKKITEQKFKALTNREHILVGTNKYPNANEKVDFDPERLMQSKYYDTNRAAYPFEIMRLASEMHFQKRKKKARALIAVIGTKLNEHLHASFAKEFFECANFDTHVYHFENVEDAAATLQNNDSKIIVLSGSEEQYQHFTAEFTGNLKGKPQKPVLILAATPQHMETEMTAKGFDQYIFQGCDIGTLVDCVQKKVLLEDEPLD</sequence>
<accession>A0ABS1BXU0</accession>
<evidence type="ECO:0000256" key="2">
    <source>
        <dbReference type="ARBA" id="ARBA00008465"/>
    </source>
</evidence>
<evidence type="ECO:0000256" key="4">
    <source>
        <dbReference type="ARBA" id="ARBA00023235"/>
    </source>
</evidence>
<evidence type="ECO:0000256" key="5">
    <source>
        <dbReference type="ARBA" id="ARBA00023285"/>
    </source>
</evidence>
<evidence type="ECO:0000313" key="8">
    <source>
        <dbReference type="Proteomes" id="UP000644147"/>
    </source>
</evidence>